<protein>
    <recommendedName>
        <fullName evidence="2">Chalcone/stilbene synthase N-terminal domain-containing protein</fullName>
    </recommendedName>
</protein>
<dbReference type="Pfam" id="PF00195">
    <property type="entry name" value="Chal_sti_synt_N"/>
    <property type="match status" value="1"/>
</dbReference>
<dbReference type="AlphaFoldDB" id="A0A835AWF1"/>
<organism evidence="3 4">
    <name type="scientific">Digitaria exilis</name>
    <dbReference type="NCBI Taxonomy" id="1010633"/>
    <lineage>
        <taxon>Eukaryota</taxon>
        <taxon>Viridiplantae</taxon>
        <taxon>Streptophyta</taxon>
        <taxon>Embryophyta</taxon>
        <taxon>Tracheophyta</taxon>
        <taxon>Spermatophyta</taxon>
        <taxon>Magnoliopsida</taxon>
        <taxon>Liliopsida</taxon>
        <taxon>Poales</taxon>
        <taxon>Poaceae</taxon>
        <taxon>PACMAD clade</taxon>
        <taxon>Panicoideae</taxon>
        <taxon>Panicodae</taxon>
        <taxon>Paniceae</taxon>
        <taxon>Anthephorinae</taxon>
        <taxon>Digitaria</taxon>
    </lineage>
</organism>
<dbReference type="FunFam" id="3.40.47.10:FF:000025">
    <property type="entry name" value="Chalcone synthase 2"/>
    <property type="match status" value="1"/>
</dbReference>
<dbReference type="SUPFAM" id="SSF53901">
    <property type="entry name" value="Thiolase-like"/>
    <property type="match status" value="1"/>
</dbReference>
<dbReference type="PANTHER" id="PTHR11877:SF55">
    <property type="entry name" value="CHALCONE SYNTHASE 8"/>
    <property type="match status" value="1"/>
</dbReference>
<reference evidence="3" key="1">
    <citation type="submission" date="2020-07" db="EMBL/GenBank/DDBJ databases">
        <title>Genome sequence and genetic diversity analysis of an under-domesticated orphan crop, white fonio (Digitaria exilis).</title>
        <authorList>
            <person name="Bennetzen J.L."/>
            <person name="Chen S."/>
            <person name="Ma X."/>
            <person name="Wang X."/>
            <person name="Yssel A.E.J."/>
            <person name="Chaluvadi S.R."/>
            <person name="Johnson M."/>
            <person name="Gangashetty P."/>
            <person name="Hamidou F."/>
            <person name="Sanogo M.D."/>
            <person name="Zwaenepoel A."/>
            <person name="Wallace J."/>
            <person name="Van De Peer Y."/>
            <person name="Van Deynze A."/>
        </authorList>
    </citation>
    <scope>NUCLEOTIDE SEQUENCE</scope>
    <source>
        <tissue evidence="3">Leaves</tissue>
    </source>
</reference>
<dbReference type="InterPro" id="IPR001099">
    <property type="entry name" value="Chalcone/stilbene_synt_N"/>
</dbReference>
<proteinExistence type="inferred from homology"/>
<comment type="caution">
    <text evidence="3">The sequence shown here is derived from an EMBL/GenBank/DDBJ whole genome shotgun (WGS) entry which is preliminary data.</text>
</comment>
<dbReference type="OrthoDB" id="688921at2759"/>
<dbReference type="GO" id="GO:0016747">
    <property type="term" value="F:acyltransferase activity, transferring groups other than amino-acyl groups"/>
    <property type="evidence" value="ECO:0007669"/>
    <property type="project" value="InterPro"/>
</dbReference>
<comment type="similarity">
    <text evidence="1">Belongs to the thiolase-like superfamily. Chalcone/stilbene synthases family.</text>
</comment>
<dbReference type="GO" id="GO:0030639">
    <property type="term" value="P:polyketide biosynthetic process"/>
    <property type="evidence" value="ECO:0007669"/>
    <property type="project" value="TreeGrafter"/>
</dbReference>
<name>A0A835AWF1_9POAL</name>
<dbReference type="Proteomes" id="UP000636709">
    <property type="component" value="Unassembled WGS sequence"/>
</dbReference>
<gene>
    <name evidence="3" type="ORF">HU200_053842</name>
</gene>
<dbReference type="EMBL" id="JACEFO010002316">
    <property type="protein sequence ID" value="KAF8666126.1"/>
    <property type="molecule type" value="Genomic_DNA"/>
</dbReference>
<evidence type="ECO:0000313" key="3">
    <source>
        <dbReference type="EMBL" id="KAF8666126.1"/>
    </source>
</evidence>
<accession>A0A835AWF1</accession>
<dbReference type="Gene3D" id="3.40.47.10">
    <property type="match status" value="1"/>
</dbReference>
<evidence type="ECO:0000256" key="1">
    <source>
        <dbReference type="ARBA" id="ARBA00005531"/>
    </source>
</evidence>
<evidence type="ECO:0000259" key="2">
    <source>
        <dbReference type="Pfam" id="PF00195"/>
    </source>
</evidence>
<keyword evidence="4" id="KW-1185">Reference proteome</keyword>
<sequence length="160" mass="17814">MRNSEFEFHWSMGAGWKSMSKKHYIQLTEDILQENPNMASYSEPSLNARQDILVEVVPKLGAAAAEKALKEWGQPRFQITHIIFCTTSGVEMPGVDYQVIKLVGLNPSMKRVMLYHQGCFAGGMVLRITTHLTKNNCGARVLIVCSEITVVTLCGPSQDP</sequence>
<evidence type="ECO:0000313" key="4">
    <source>
        <dbReference type="Proteomes" id="UP000636709"/>
    </source>
</evidence>
<dbReference type="InterPro" id="IPR016039">
    <property type="entry name" value="Thiolase-like"/>
</dbReference>
<dbReference type="PANTHER" id="PTHR11877">
    <property type="entry name" value="HYDROXYMETHYLGLUTARYL-COA SYNTHASE"/>
    <property type="match status" value="1"/>
</dbReference>
<dbReference type="InterPro" id="IPR011141">
    <property type="entry name" value="Polyketide_synthase_type-III"/>
</dbReference>
<feature type="domain" description="Chalcone/stilbene synthase N-terminal" evidence="2">
    <location>
        <begin position="17"/>
        <end position="159"/>
    </location>
</feature>